<dbReference type="SUPFAM" id="SSF55620">
    <property type="entry name" value="Tetrahydrobiopterin biosynthesis enzymes-like"/>
    <property type="match status" value="2"/>
</dbReference>
<dbReference type="EC" id="4.1.2.25" evidence="4"/>
<dbReference type="InterPro" id="IPR043133">
    <property type="entry name" value="GTP-CH-I_C/QueF"/>
</dbReference>
<accession>A0A5J5EP20</accession>
<name>A0A5J5EP20_9PEZI</name>
<evidence type="ECO:0000313" key="9">
    <source>
        <dbReference type="EMBL" id="KAA8899254.1"/>
    </source>
</evidence>
<dbReference type="PANTHER" id="PTHR42844">
    <property type="entry name" value="DIHYDRONEOPTERIN ALDOLASE 1-RELATED"/>
    <property type="match status" value="1"/>
</dbReference>
<comment type="pathway">
    <text evidence="2">Cofactor biosynthesis; tetrahydrofolate biosynthesis; 2-amino-4-hydroxy-6-hydroxymethyl-7,8-dihydropteridine diphosphate from 7,8-dihydroneopterin triphosphate: step 3/4.</text>
</comment>
<comment type="caution">
    <text evidence="9">The sequence shown here is derived from an EMBL/GenBank/DDBJ whole genome shotgun (WGS) entry which is preliminary data.</text>
</comment>
<dbReference type="InterPro" id="IPR006157">
    <property type="entry name" value="FolB_dom"/>
</dbReference>
<evidence type="ECO:0000256" key="3">
    <source>
        <dbReference type="ARBA" id="ARBA00005708"/>
    </source>
</evidence>
<evidence type="ECO:0000256" key="1">
    <source>
        <dbReference type="ARBA" id="ARBA00001353"/>
    </source>
</evidence>
<dbReference type="PANTHER" id="PTHR42844:SF1">
    <property type="entry name" value="DIHYDRONEOPTERIN ALDOLASE 1-RELATED"/>
    <property type="match status" value="1"/>
</dbReference>
<dbReference type="InParanoid" id="A0A5J5EP20"/>
<protein>
    <recommendedName>
        <fullName evidence="4">dihydroneopterin aldolase</fullName>
        <ecNumber evidence="4">4.1.2.25</ecNumber>
    </recommendedName>
    <alternativeName>
        <fullName evidence="7">7,8-dihydroneopterin aldolase</fullName>
    </alternativeName>
</protein>
<sequence>MPIRTLPITHDTIYLRQLSLTTTIGPGDVWSRAGKSTPVQLSVQLRLQPHFLATPASSDDLGETISYGVLAKQLTGAIAAQKEGFSTLKHFAEFVREQAAALARGRNAEIDVEAVLGEGLLLADAVGVLMGADTSKEGVLFVDGLRIACVVGVNPHERLQKQWVVINLTLWEIPGELWVQYPVAIKKVVDAVETSEYLTIESLATEIARILCVECGVGKITVAVEKPSALTFAKGSGVQITRERAFFG</sequence>
<evidence type="ECO:0000256" key="5">
    <source>
        <dbReference type="ARBA" id="ARBA00022909"/>
    </source>
</evidence>
<gene>
    <name evidence="9" type="ORF">FN846DRAFT_909687</name>
</gene>
<dbReference type="Proteomes" id="UP000326924">
    <property type="component" value="Unassembled WGS sequence"/>
</dbReference>
<dbReference type="Gene3D" id="3.30.1130.10">
    <property type="match status" value="2"/>
</dbReference>
<dbReference type="InterPro" id="IPR006156">
    <property type="entry name" value="Dihydroneopterin_aldolase"/>
</dbReference>
<dbReference type="EMBL" id="VXIS01000169">
    <property type="protein sequence ID" value="KAA8899254.1"/>
    <property type="molecule type" value="Genomic_DNA"/>
</dbReference>
<keyword evidence="6" id="KW-0456">Lyase</keyword>
<proteinExistence type="inferred from homology"/>
<evidence type="ECO:0000256" key="2">
    <source>
        <dbReference type="ARBA" id="ARBA00005013"/>
    </source>
</evidence>
<dbReference type="SMART" id="SM00905">
    <property type="entry name" value="FolB"/>
    <property type="match status" value="1"/>
</dbReference>
<evidence type="ECO:0000259" key="8">
    <source>
        <dbReference type="SMART" id="SM00905"/>
    </source>
</evidence>
<dbReference type="OrthoDB" id="5425486at2759"/>
<dbReference type="GO" id="GO:0005737">
    <property type="term" value="C:cytoplasm"/>
    <property type="evidence" value="ECO:0007669"/>
    <property type="project" value="TreeGrafter"/>
</dbReference>
<evidence type="ECO:0000256" key="4">
    <source>
        <dbReference type="ARBA" id="ARBA00013043"/>
    </source>
</evidence>
<dbReference type="GO" id="GO:0046656">
    <property type="term" value="P:folic acid biosynthetic process"/>
    <property type="evidence" value="ECO:0007669"/>
    <property type="project" value="UniProtKB-KW"/>
</dbReference>
<organism evidence="9 10">
    <name type="scientific">Sphaerosporella brunnea</name>
    <dbReference type="NCBI Taxonomy" id="1250544"/>
    <lineage>
        <taxon>Eukaryota</taxon>
        <taxon>Fungi</taxon>
        <taxon>Dikarya</taxon>
        <taxon>Ascomycota</taxon>
        <taxon>Pezizomycotina</taxon>
        <taxon>Pezizomycetes</taxon>
        <taxon>Pezizales</taxon>
        <taxon>Pyronemataceae</taxon>
        <taxon>Sphaerosporella</taxon>
    </lineage>
</organism>
<keyword evidence="10" id="KW-1185">Reference proteome</keyword>
<feature type="domain" description="Dihydroneopterin aldolase/epimerase" evidence="8">
    <location>
        <begin position="140"/>
        <end position="242"/>
    </location>
</feature>
<dbReference type="GO" id="GO:0004150">
    <property type="term" value="F:dihydroneopterin aldolase activity"/>
    <property type="evidence" value="ECO:0007669"/>
    <property type="project" value="UniProtKB-EC"/>
</dbReference>
<evidence type="ECO:0000256" key="6">
    <source>
        <dbReference type="ARBA" id="ARBA00023239"/>
    </source>
</evidence>
<comment type="similarity">
    <text evidence="3">Belongs to the DHNA family.</text>
</comment>
<reference evidence="9 10" key="1">
    <citation type="submission" date="2019-09" db="EMBL/GenBank/DDBJ databases">
        <title>Draft genome of the ectomycorrhizal ascomycete Sphaerosporella brunnea.</title>
        <authorList>
            <consortium name="DOE Joint Genome Institute"/>
            <person name="Benucci G.M."/>
            <person name="Marozzi G."/>
            <person name="Antonielli L."/>
            <person name="Sanchez S."/>
            <person name="Marco P."/>
            <person name="Wang X."/>
            <person name="Falini L.B."/>
            <person name="Barry K."/>
            <person name="Haridas S."/>
            <person name="Lipzen A."/>
            <person name="Labutti K."/>
            <person name="Grigoriev I.V."/>
            <person name="Murat C."/>
            <person name="Martin F."/>
            <person name="Albertini E."/>
            <person name="Donnini D."/>
            <person name="Bonito G."/>
        </authorList>
    </citation>
    <scope>NUCLEOTIDE SEQUENCE [LARGE SCALE GENOMIC DNA]</scope>
    <source>
        <strain evidence="9 10">Sb_GMNB300</strain>
    </source>
</reference>
<evidence type="ECO:0000313" key="10">
    <source>
        <dbReference type="Proteomes" id="UP000326924"/>
    </source>
</evidence>
<dbReference type="AlphaFoldDB" id="A0A5J5EP20"/>
<dbReference type="Pfam" id="PF02152">
    <property type="entry name" value="FolB"/>
    <property type="match status" value="1"/>
</dbReference>
<keyword evidence="5" id="KW-0289">Folate biosynthesis</keyword>
<comment type="catalytic activity">
    <reaction evidence="1">
        <text>7,8-dihydroneopterin = 6-hydroxymethyl-7,8-dihydropterin + glycolaldehyde</text>
        <dbReference type="Rhea" id="RHEA:10540"/>
        <dbReference type="ChEBI" id="CHEBI:17001"/>
        <dbReference type="ChEBI" id="CHEBI:17071"/>
        <dbReference type="ChEBI" id="CHEBI:44841"/>
        <dbReference type="EC" id="4.1.2.25"/>
    </reaction>
</comment>
<evidence type="ECO:0000256" key="7">
    <source>
        <dbReference type="ARBA" id="ARBA00032903"/>
    </source>
</evidence>